<reference evidence="2 3" key="1">
    <citation type="submission" date="2017-04" db="EMBL/GenBank/DDBJ databases">
        <authorList>
            <person name="Afonso C.L."/>
            <person name="Miller P.J."/>
            <person name="Scott M.A."/>
            <person name="Spackman E."/>
            <person name="Goraichik I."/>
            <person name="Dimitrov K.M."/>
            <person name="Suarez D.L."/>
            <person name="Swayne D.E."/>
        </authorList>
    </citation>
    <scope>NUCLEOTIDE SEQUENCE [LARGE SCALE GENOMIC DNA]</scope>
    <source>
        <strain evidence="2 3">DSM 12555</strain>
    </source>
</reference>
<dbReference type="EMBL" id="FWXH01000002">
    <property type="protein sequence ID" value="SMC17341.1"/>
    <property type="molecule type" value="Genomic_DNA"/>
</dbReference>
<gene>
    <name evidence="2" type="ORF">SAMN02745134_00303</name>
</gene>
<evidence type="ECO:0000256" key="1">
    <source>
        <dbReference type="SAM" id="SignalP"/>
    </source>
</evidence>
<dbReference type="STRING" id="1121291.SAMN02745134_00303"/>
<keyword evidence="3" id="KW-1185">Reference proteome</keyword>
<organism evidence="2 3">
    <name type="scientific">Clostridium acidisoli DSM 12555</name>
    <dbReference type="NCBI Taxonomy" id="1121291"/>
    <lineage>
        <taxon>Bacteria</taxon>
        <taxon>Bacillati</taxon>
        <taxon>Bacillota</taxon>
        <taxon>Clostridia</taxon>
        <taxon>Eubacteriales</taxon>
        <taxon>Clostridiaceae</taxon>
        <taxon>Clostridium</taxon>
    </lineage>
</organism>
<dbReference type="RefSeq" id="WP_084113499.1">
    <property type="nucleotide sequence ID" value="NZ_FWXH01000002.1"/>
</dbReference>
<feature type="chain" id="PRO_5039398519" evidence="1">
    <location>
        <begin position="24"/>
        <end position="61"/>
    </location>
</feature>
<keyword evidence="1" id="KW-0732">Signal</keyword>
<name>A0A1W1X1R7_9CLOT</name>
<evidence type="ECO:0000313" key="3">
    <source>
        <dbReference type="Proteomes" id="UP000192468"/>
    </source>
</evidence>
<evidence type="ECO:0000313" key="2">
    <source>
        <dbReference type="EMBL" id="SMC17341.1"/>
    </source>
</evidence>
<dbReference type="AlphaFoldDB" id="A0A1W1X1R7"/>
<protein>
    <submittedName>
        <fullName evidence="2">Uncharacterized protein</fullName>
    </submittedName>
</protein>
<feature type="signal peptide" evidence="1">
    <location>
        <begin position="1"/>
        <end position="23"/>
    </location>
</feature>
<proteinExistence type="predicted"/>
<accession>A0A1W1X1R7</accession>
<dbReference type="Proteomes" id="UP000192468">
    <property type="component" value="Unassembled WGS sequence"/>
</dbReference>
<sequence>MKYIIIFICLCFAVIIFSLCVSAGNADEKIDIMIRQNKLNKIKEINSKDGKSCEDENRKYS</sequence>